<evidence type="ECO:0000313" key="2">
    <source>
        <dbReference type="Proteomes" id="UP000432015"/>
    </source>
</evidence>
<reference evidence="1 2" key="1">
    <citation type="submission" date="2019-11" db="EMBL/GenBank/DDBJ databases">
        <authorList>
            <person name="Cao P."/>
        </authorList>
    </citation>
    <scope>NUCLEOTIDE SEQUENCE [LARGE SCALE GENOMIC DNA]</scope>
    <source>
        <strain evidence="1 2">NEAU-AAG5</strain>
    </source>
</reference>
<dbReference type="RefSeq" id="WP_156214666.1">
    <property type="nucleotide sequence ID" value="NZ_WOFH01000001.1"/>
</dbReference>
<accession>A0A7K1KUQ7</accession>
<protein>
    <submittedName>
        <fullName evidence="1">Uncharacterized protein</fullName>
    </submittedName>
</protein>
<name>A0A7K1KUQ7_9ACTN</name>
<proteinExistence type="predicted"/>
<sequence length="88" mass="9298">MSWLRAVVEVLDAAGGFKTSIRQPFGTGAPFLHVVGESGGRFAETVRTRRLDGGGGVRGVWSWGEDIAGGGDAREAARAISRVVNPRM</sequence>
<keyword evidence="2" id="KW-1185">Reference proteome</keyword>
<dbReference type="Proteomes" id="UP000432015">
    <property type="component" value="Unassembled WGS sequence"/>
</dbReference>
<gene>
    <name evidence="1" type="ORF">GNZ18_04125</name>
</gene>
<evidence type="ECO:0000313" key="1">
    <source>
        <dbReference type="EMBL" id="MUN35787.1"/>
    </source>
</evidence>
<organism evidence="1 2">
    <name type="scientific">Actinomadura litoris</name>
    <dbReference type="NCBI Taxonomy" id="2678616"/>
    <lineage>
        <taxon>Bacteria</taxon>
        <taxon>Bacillati</taxon>
        <taxon>Actinomycetota</taxon>
        <taxon>Actinomycetes</taxon>
        <taxon>Streptosporangiales</taxon>
        <taxon>Thermomonosporaceae</taxon>
        <taxon>Actinomadura</taxon>
    </lineage>
</organism>
<dbReference type="EMBL" id="WOFH01000001">
    <property type="protein sequence ID" value="MUN35787.1"/>
    <property type="molecule type" value="Genomic_DNA"/>
</dbReference>
<dbReference type="AlphaFoldDB" id="A0A7K1KUQ7"/>
<comment type="caution">
    <text evidence="1">The sequence shown here is derived from an EMBL/GenBank/DDBJ whole genome shotgun (WGS) entry which is preliminary data.</text>
</comment>